<dbReference type="SUPFAM" id="SSF56672">
    <property type="entry name" value="DNA/RNA polymerases"/>
    <property type="match status" value="1"/>
</dbReference>
<gene>
    <name evidence="1" type="ORF">Adt_11551</name>
</gene>
<dbReference type="EMBL" id="JBFOLK010000003">
    <property type="protein sequence ID" value="KAL2526497.1"/>
    <property type="molecule type" value="Genomic_DNA"/>
</dbReference>
<dbReference type="AlphaFoldDB" id="A0ABD1UN49"/>
<protein>
    <recommendedName>
        <fullName evidence="3">Reverse transcriptase</fullName>
    </recommendedName>
</protein>
<dbReference type="InterPro" id="IPR043502">
    <property type="entry name" value="DNA/RNA_pol_sf"/>
</dbReference>
<dbReference type="PANTHER" id="PTHR15503:SF45">
    <property type="entry name" value="RNA-DIRECTED DNA POLYMERASE HOMOLOG"/>
    <property type="match status" value="1"/>
</dbReference>
<dbReference type="Gene3D" id="2.40.70.10">
    <property type="entry name" value="Acid Proteases"/>
    <property type="match status" value="1"/>
</dbReference>
<dbReference type="PANTHER" id="PTHR15503">
    <property type="entry name" value="LDOC1 RELATED"/>
    <property type="match status" value="1"/>
</dbReference>
<evidence type="ECO:0008006" key="3">
    <source>
        <dbReference type="Google" id="ProtNLM"/>
    </source>
</evidence>
<dbReference type="InterPro" id="IPR032567">
    <property type="entry name" value="RTL1-rel"/>
</dbReference>
<comment type="caution">
    <text evidence="1">The sequence shown here is derived from an EMBL/GenBank/DDBJ whole genome shotgun (WGS) entry which is preliminary data.</text>
</comment>
<dbReference type="Proteomes" id="UP001604336">
    <property type="component" value="Unassembled WGS sequence"/>
</dbReference>
<proteinExistence type="predicted"/>
<accession>A0ABD1UN49</accession>
<evidence type="ECO:0000313" key="1">
    <source>
        <dbReference type="EMBL" id="KAL2526497.1"/>
    </source>
</evidence>
<dbReference type="InterPro" id="IPR021109">
    <property type="entry name" value="Peptidase_aspartic_dom_sf"/>
</dbReference>
<name>A0ABD1UN49_9LAMI</name>
<organism evidence="1 2">
    <name type="scientific">Abeliophyllum distichum</name>
    <dbReference type="NCBI Taxonomy" id="126358"/>
    <lineage>
        <taxon>Eukaryota</taxon>
        <taxon>Viridiplantae</taxon>
        <taxon>Streptophyta</taxon>
        <taxon>Embryophyta</taxon>
        <taxon>Tracheophyta</taxon>
        <taxon>Spermatophyta</taxon>
        <taxon>Magnoliopsida</taxon>
        <taxon>eudicotyledons</taxon>
        <taxon>Gunneridae</taxon>
        <taxon>Pentapetalae</taxon>
        <taxon>asterids</taxon>
        <taxon>lamiids</taxon>
        <taxon>Lamiales</taxon>
        <taxon>Oleaceae</taxon>
        <taxon>Forsythieae</taxon>
        <taxon>Abeliophyllum</taxon>
    </lineage>
</organism>
<reference evidence="2" key="1">
    <citation type="submission" date="2024-07" db="EMBL/GenBank/DDBJ databases">
        <title>Two chromosome-level genome assemblies of Korean endemic species Abeliophyllum distichum and Forsythia ovata (Oleaceae).</title>
        <authorList>
            <person name="Jang H."/>
        </authorList>
    </citation>
    <scope>NUCLEOTIDE SEQUENCE [LARGE SCALE GENOMIC DNA]</scope>
</reference>
<evidence type="ECO:0000313" key="2">
    <source>
        <dbReference type="Proteomes" id="UP001604336"/>
    </source>
</evidence>
<keyword evidence="2" id="KW-1185">Reference proteome</keyword>
<dbReference type="Gene3D" id="3.10.10.10">
    <property type="entry name" value="HIV Type 1 Reverse Transcriptase, subunit A, domain 1"/>
    <property type="match status" value="1"/>
</dbReference>
<sequence>MYIDMKIKGKPIKAMVNTSATHNYLASPEVEHLGLVLEKGSRKVKAINLVAQPIARVAKSVLIKRLRKQLAVSQNLLEDFYINLRMSCWRKLPRKFLPRRSIDHEIELILGAKPHAMAPYHIAQPKLEELKKQLTEMLDSGIIMPAKSSNGAPVLFQKKADGFLRMCCDYRALNKITIKIVIQFC</sequence>